<proteinExistence type="predicted"/>
<reference evidence="1 2" key="1">
    <citation type="journal article" date="2010" name="ISME J.">
        <title>Fine-scale evolution: genomic, phenotypic and ecological differentiation in two coexisting Salinibacter ruber strains.</title>
        <authorList>
            <person name="Pena A."/>
            <person name="Teeling H."/>
            <person name="Huerta-Cepas J."/>
            <person name="Santos F."/>
            <person name="Yarza P."/>
            <person name="Brito-Echeverria J."/>
            <person name="Lucio M."/>
            <person name="Schmitt-Kopplin P."/>
            <person name="Meseguer I."/>
            <person name="Schenowitz C."/>
            <person name="Dossat C."/>
            <person name="Barbe V."/>
            <person name="Dopazo J."/>
            <person name="Rossello-Mora R."/>
            <person name="Schuler M."/>
            <person name="Glockner F.O."/>
            <person name="Amann R."/>
            <person name="Gabaldon T."/>
            <person name="Anton J."/>
        </authorList>
    </citation>
    <scope>NUCLEOTIDE SEQUENCE [LARGE SCALE GENOMIC DNA]</scope>
    <source>
        <strain evidence="1 2">M8</strain>
    </source>
</reference>
<sequence>MTDEALLPILTVHPKNLRIHLSPVLLPPIPRGPMLQSRSLVPPLAFVCGALLLLAGCGGGGGGNGVQIQAGDRSPSIDGAMARATAPADSAVVDSAGVDVTIEAENFEAGIQTDTERASEIANSGNGQHFHIIVDNQPYMANYEAGTPFDLGDLEPGAHTLVAFPSRSYHESVKGQEAYDLVNFYVGEASGAFMLGPREPAIIYSRPKGTYSGDGADRIMLDFYLHNVELGADGYKARYTIRDAEGSEVASTTLTEWAPAFVTGLADGTYEVTLQLIGSDGNVVPGPFNDTTREIEVRSGN</sequence>
<name>D5HAH2_SALRM</name>
<dbReference type="Proteomes" id="UP000000933">
    <property type="component" value="Chromosome"/>
</dbReference>
<accession>D5HAH2</accession>
<reference evidence="2" key="2">
    <citation type="submission" date="2010-04" db="EMBL/GenBank/DDBJ databases">
        <title>Genome sequence of Salinibacter ruber M8.</title>
        <authorList>
            <consortium name="Genoscope"/>
        </authorList>
    </citation>
    <scope>NUCLEOTIDE SEQUENCE [LARGE SCALE GENOMIC DNA]</scope>
    <source>
        <strain evidence="2">M8</strain>
    </source>
</reference>
<dbReference type="KEGG" id="srm:SRM_02106"/>
<dbReference type="PATRIC" id="fig|761659.10.peg.2287"/>
<evidence type="ECO:0000313" key="2">
    <source>
        <dbReference type="Proteomes" id="UP000000933"/>
    </source>
</evidence>
<dbReference type="AlphaFoldDB" id="D5HAH2"/>
<evidence type="ECO:0000313" key="1">
    <source>
        <dbReference type="EMBL" id="CBH25027.1"/>
    </source>
</evidence>
<gene>
    <name evidence="1" type="ordered locus">SRM_02106</name>
</gene>
<dbReference type="HOGENOM" id="CLU_080428_0_0_10"/>
<organism evidence="1 2">
    <name type="scientific">Salinibacter ruber (strain M8)</name>
    <dbReference type="NCBI Taxonomy" id="761659"/>
    <lineage>
        <taxon>Bacteria</taxon>
        <taxon>Pseudomonadati</taxon>
        <taxon>Rhodothermota</taxon>
        <taxon>Rhodothermia</taxon>
        <taxon>Rhodothermales</taxon>
        <taxon>Salinibacteraceae</taxon>
        <taxon>Salinibacter</taxon>
    </lineage>
</organism>
<protein>
    <submittedName>
        <fullName evidence="1">Uncharacterized protein</fullName>
    </submittedName>
</protein>
<dbReference type="EMBL" id="FP565814">
    <property type="protein sequence ID" value="CBH25027.1"/>
    <property type="molecule type" value="Genomic_DNA"/>
</dbReference>